<name>A0A0A9F3H4_ARUDO</name>
<dbReference type="EMBL" id="GBRH01193235">
    <property type="protein sequence ID" value="JAE04661.1"/>
    <property type="molecule type" value="Transcribed_RNA"/>
</dbReference>
<dbReference type="AlphaFoldDB" id="A0A0A9F3H4"/>
<sequence>MINAEDHCFNGNQMMVHR</sequence>
<reference evidence="1" key="1">
    <citation type="submission" date="2014-09" db="EMBL/GenBank/DDBJ databases">
        <authorList>
            <person name="Magalhaes I.L.F."/>
            <person name="Oliveira U."/>
            <person name="Santos F.R."/>
            <person name="Vidigal T.H.D.A."/>
            <person name="Brescovit A.D."/>
            <person name="Santos A.J."/>
        </authorList>
    </citation>
    <scope>NUCLEOTIDE SEQUENCE</scope>
    <source>
        <tissue evidence="1">Shoot tissue taken approximately 20 cm above the soil surface</tissue>
    </source>
</reference>
<proteinExistence type="predicted"/>
<organism evidence="1">
    <name type="scientific">Arundo donax</name>
    <name type="common">Giant reed</name>
    <name type="synonym">Donax arundinaceus</name>
    <dbReference type="NCBI Taxonomy" id="35708"/>
    <lineage>
        <taxon>Eukaryota</taxon>
        <taxon>Viridiplantae</taxon>
        <taxon>Streptophyta</taxon>
        <taxon>Embryophyta</taxon>
        <taxon>Tracheophyta</taxon>
        <taxon>Spermatophyta</taxon>
        <taxon>Magnoliopsida</taxon>
        <taxon>Liliopsida</taxon>
        <taxon>Poales</taxon>
        <taxon>Poaceae</taxon>
        <taxon>PACMAD clade</taxon>
        <taxon>Arundinoideae</taxon>
        <taxon>Arundineae</taxon>
        <taxon>Arundo</taxon>
    </lineage>
</organism>
<evidence type="ECO:0000313" key="1">
    <source>
        <dbReference type="EMBL" id="JAE04661.1"/>
    </source>
</evidence>
<accession>A0A0A9F3H4</accession>
<reference evidence="1" key="2">
    <citation type="journal article" date="2015" name="Data Brief">
        <title>Shoot transcriptome of the giant reed, Arundo donax.</title>
        <authorList>
            <person name="Barrero R.A."/>
            <person name="Guerrero F.D."/>
            <person name="Moolhuijzen P."/>
            <person name="Goolsby J.A."/>
            <person name="Tidwell J."/>
            <person name="Bellgard S.E."/>
            <person name="Bellgard M.I."/>
        </authorList>
    </citation>
    <scope>NUCLEOTIDE SEQUENCE</scope>
    <source>
        <tissue evidence="1">Shoot tissue taken approximately 20 cm above the soil surface</tissue>
    </source>
</reference>
<protein>
    <submittedName>
        <fullName evidence="1">Uncharacterized protein</fullName>
    </submittedName>
</protein>